<dbReference type="Proteomes" id="UP000029385">
    <property type="component" value="Unassembled WGS sequence"/>
</dbReference>
<dbReference type="InterPro" id="IPR000223">
    <property type="entry name" value="Pept_S26A_signal_pept_1"/>
</dbReference>
<evidence type="ECO:0000256" key="8">
    <source>
        <dbReference type="RuleBase" id="RU003993"/>
    </source>
</evidence>
<dbReference type="InterPro" id="IPR019757">
    <property type="entry name" value="Pept_S26A_signal_pept_1_Lys-AS"/>
</dbReference>
<dbReference type="STRING" id="1121015.GCA_000420545_00156"/>
<dbReference type="InterPro" id="IPR019533">
    <property type="entry name" value="Peptidase_S26"/>
</dbReference>
<dbReference type="EC" id="3.4.21.89" evidence="3 8"/>
<name>A0A091B9K3_9GAMM</name>
<dbReference type="SUPFAM" id="SSF51306">
    <property type="entry name" value="LexA/Signal peptidase"/>
    <property type="match status" value="1"/>
</dbReference>
<keyword evidence="8" id="KW-0472">Membrane</keyword>
<protein>
    <recommendedName>
        <fullName evidence="4 8">Signal peptidase I</fullName>
        <ecNumber evidence="3 8">3.4.21.89</ecNumber>
    </recommendedName>
</protein>
<dbReference type="PRINTS" id="PR00727">
    <property type="entry name" value="LEADERPTASE"/>
</dbReference>
<dbReference type="PROSITE" id="PS00501">
    <property type="entry name" value="SPASE_I_1"/>
    <property type="match status" value="1"/>
</dbReference>
<dbReference type="PROSITE" id="PS00761">
    <property type="entry name" value="SPASE_I_3"/>
    <property type="match status" value="1"/>
</dbReference>
<evidence type="ECO:0000256" key="6">
    <source>
        <dbReference type="ARBA" id="ARBA00022801"/>
    </source>
</evidence>
<evidence type="ECO:0000256" key="1">
    <source>
        <dbReference type="ARBA" id="ARBA00000677"/>
    </source>
</evidence>
<gene>
    <name evidence="11" type="ORF">N789_04415</name>
</gene>
<keyword evidence="8" id="KW-1133">Transmembrane helix</keyword>
<evidence type="ECO:0000313" key="11">
    <source>
        <dbReference type="EMBL" id="KFN41135.1"/>
    </source>
</evidence>
<feature type="transmembrane region" description="Helical" evidence="8">
    <location>
        <begin position="48"/>
        <end position="67"/>
    </location>
</feature>
<dbReference type="CDD" id="cd06530">
    <property type="entry name" value="S26_SPase_I"/>
    <property type="match status" value="1"/>
</dbReference>
<comment type="caution">
    <text evidence="11">The sequence shown here is derived from an EMBL/GenBank/DDBJ whole genome shotgun (WGS) entry which is preliminary data.</text>
</comment>
<dbReference type="EMBL" id="AVCI01000045">
    <property type="protein sequence ID" value="KFN41135.1"/>
    <property type="molecule type" value="Genomic_DNA"/>
</dbReference>
<evidence type="ECO:0000256" key="4">
    <source>
        <dbReference type="ARBA" id="ARBA00019232"/>
    </source>
</evidence>
<dbReference type="eggNOG" id="COG0681">
    <property type="taxonomic scope" value="Bacteria"/>
</dbReference>
<dbReference type="GO" id="GO:0016020">
    <property type="term" value="C:membrane"/>
    <property type="evidence" value="ECO:0007669"/>
    <property type="project" value="UniProtKB-SubCell"/>
</dbReference>
<evidence type="ECO:0000256" key="2">
    <source>
        <dbReference type="ARBA" id="ARBA00009370"/>
    </source>
</evidence>
<dbReference type="OrthoDB" id="9815782at2"/>
<sequence>MKFDFALILTVLSAVTGVIWLVDRLFFAKSRNLMVKEGEDMIEPVIVDYARSLFPVLFFVLVLRSFIAEPFRIPSGSMMPTLLQGDFILVNKFSYGLRLPVLNTKVVPLGEPKRGDVIVFRYPGRSETDPEKGVDYIKRVIGLPGDTISVNDDQVTINGQAVAYAPEGVFVGTGASMEMTGSPINKELLPGREHVILDQPGSPFPPGEWTVEPGHYFVMGDNRDHSADSRDWGLVPEANLVGRAMVIWLNCDSPGSLCGDGFDYTRIGDTIR</sequence>
<dbReference type="RefSeq" id="WP_022967831.1">
    <property type="nucleotide sequence ID" value="NZ_ATVD01000001.1"/>
</dbReference>
<dbReference type="PANTHER" id="PTHR43390">
    <property type="entry name" value="SIGNAL PEPTIDASE I"/>
    <property type="match status" value="1"/>
</dbReference>
<evidence type="ECO:0000256" key="9">
    <source>
        <dbReference type="RuleBase" id="RU362042"/>
    </source>
</evidence>
<evidence type="ECO:0000256" key="3">
    <source>
        <dbReference type="ARBA" id="ARBA00013208"/>
    </source>
</evidence>
<dbReference type="InterPro" id="IPR019756">
    <property type="entry name" value="Pept_S26A_signal_pept_1_Ser-AS"/>
</dbReference>
<feature type="transmembrane region" description="Helical" evidence="8">
    <location>
        <begin position="6"/>
        <end position="27"/>
    </location>
</feature>
<keyword evidence="12" id="KW-1185">Reference proteome</keyword>
<dbReference type="InterPro" id="IPR036286">
    <property type="entry name" value="LexA/Signal_pep-like_sf"/>
</dbReference>
<proteinExistence type="inferred from homology"/>
<dbReference type="PATRIC" id="fig|1121015.4.peg.2567"/>
<keyword evidence="8" id="KW-0812">Transmembrane</keyword>
<dbReference type="NCBIfam" id="TIGR02227">
    <property type="entry name" value="sigpep_I_bact"/>
    <property type="match status" value="1"/>
</dbReference>
<dbReference type="GO" id="GO:0006465">
    <property type="term" value="P:signal peptide processing"/>
    <property type="evidence" value="ECO:0007669"/>
    <property type="project" value="InterPro"/>
</dbReference>
<dbReference type="Gene3D" id="2.10.109.10">
    <property type="entry name" value="Umud Fragment, subunit A"/>
    <property type="match status" value="1"/>
</dbReference>
<dbReference type="GO" id="GO:0004252">
    <property type="term" value="F:serine-type endopeptidase activity"/>
    <property type="evidence" value="ECO:0007669"/>
    <property type="project" value="InterPro"/>
</dbReference>
<keyword evidence="5 8" id="KW-0645">Protease</keyword>
<dbReference type="InterPro" id="IPR019758">
    <property type="entry name" value="Pept_S26A_signal_pept_1_CS"/>
</dbReference>
<dbReference type="PANTHER" id="PTHR43390:SF1">
    <property type="entry name" value="CHLOROPLAST PROCESSING PEPTIDASE"/>
    <property type="match status" value="1"/>
</dbReference>
<evidence type="ECO:0000259" key="10">
    <source>
        <dbReference type="Pfam" id="PF10502"/>
    </source>
</evidence>
<comment type="similarity">
    <text evidence="2 9">Belongs to the peptidase S26 family.</text>
</comment>
<evidence type="ECO:0000256" key="7">
    <source>
        <dbReference type="PIRSR" id="PIRSR600223-1"/>
    </source>
</evidence>
<dbReference type="GO" id="GO:0009003">
    <property type="term" value="F:signal peptidase activity"/>
    <property type="evidence" value="ECO:0007669"/>
    <property type="project" value="UniProtKB-EC"/>
</dbReference>
<feature type="active site" evidence="7">
    <location>
        <position position="77"/>
    </location>
</feature>
<comment type="catalytic activity">
    <reaction evidence="1 8">
        <text>Cleavage of hydrophobic, N-terminal signal or leader sequences from secreted and periplasmic proteins.</text>
        <dbReference type="EC" id="3.4.21.89"/>
    </reaction>
</comment>
<evidence type="ECO:0000313" key="12">
    <source>
        <dbReference type="Proteomes" id="UP000029385"/>
    </source>
</evidence>
<feature type="domain" description="Peptidase S26" evidence="10">
    <location>
        <begin position="47"/>
        <end position="248"/>
    </location>
</feature>
<comment type="subcellular location">
    <subcellularLocation>
        <location evidence="9">Membrane</location>
        <topology evidence="9">Multi-pass membrane protein</topology>
    </subcellularLocation>
</comment>
<dbReference type="AlphaFoldDB" id="A0A091B9K3"/>
<dbReference type="PROSITE" id="PS00760">
    <property type="entry name" value="SPASE_I_2"/>
    <property type="match status" value="1"/>
</dbReference>
<keyword evidence="6 8" id="KW-0378">Hydrolase</keyword>
<accession>A0A091B9K3</accession>
<dbReference type="Pfam" id="PF10502">
    <property type="entry name" value="Peptidase_S26"/>
    <property type="match status" value="1"/>
</dbReference>
<reference evidence="11 12" key="1">
    <citation type="submission" date="2013-09" db="EMBL/GenBank/DDBJ databases">
        <title>Genome sequencing of Arenimonas oryziterrae.</title>
        <authorList>
            <person name="Chen F."/>
            <person name="Wang G."/>
        </authorList>
    </citation>
    <scope>NUCLEOTIDE SEQUENCE [LARGE SCALE GENOMIC DNA]</scope>
    <source>
        <strain evidence="11 12">YC6267</strain>
    </source>
</reference>
<organism evidence="11 12">
    <name type="scientific">Arenimonas oryziterrae DSM 21050 = YC6267</name>
    <dbReference type="NCBI Taxonomy" id="1121015"/>
    <lineage>
        <taxon>Bacteria</taxon>
        <taxon>Pseudomonadati</taxon>
        <taxon>Pseudomonadota</taxon>
        <taxon>Gammaproteobacteria</taxon>
        <taxon>Lysobacterales</taxon>
        <taxon>Lysobacteraceae</taxon>
        <taxon>Arenimonas</taxon>
    </lineage>
</organism>
<evidence type="ECO:0000256" key="5">
    <source>
        <dbReference type="ARBA" id="ARBA00022670"/>
    </source>
</evidence>
<feature type="active site" evidence="7">
    <location>
        <position position="138"/>
    </location>
</feature>